<name>A0A2K9LNQ3_9GAMM</name>
<dbReference type="GO" id="GO:0016042">
    <property type="term" value="P:lipid catabolic process"/>
    <property type="evidence" value="ECO:0007669"/>
    <property type="project" value="UniProtKB-UniRule"/>
</dbReference>
<keyword evidence="3 4" id="KW-0443">Lipid metabolism</keyword>
<organism evidence="6 7">
    <name type="scientific">Ketobacter alkanivorans</name>
    <dbReference type="NCBI Taxonomy" id="1917421"/>
    <lineage>
        <taxon>Bacteria</taxon>
        <taxon>Pseudomonadati</taxon>
        <taxon>Pseudomonadota</taxon>
        <taxon>Gammaproteobacteria</taxon>
        <taxon>Pseudomonadales</taxon>
        <taxon>Ketobacteraceae</taxon>
        <taxon>Ketobacter</taxon>
    </lineage>
</organism>
<dbReference type="EMBL" id="CP022684">
    <property type="protein sequence ID" value="AUM13105.1"/>
    <property type="molecule type" value="Genomic_DNA"/>
</dbReference>
<evidence type="ECO:0000256" key="1">
    <source>
        <dbReference type="ARBA" id="ARBA00022801"/>
    </source>
</evidence>
<proteinExistence type="predicted"/>
<dbReference type="KEGG" id="kak:Kalk_12015"/>
<feature type="active site" description="Proton acceptor" evidence="4">
    <location>
        <position position="352"/>
    </location>
</feature>
<evidence type="ECO:0000256" key="4">
    <source>
        <dbReference type="PROSITE-ProRule" id="PRU01161"/>
    </source>
</evidence>
<accession>A0A2K9LNQ3</accession>
<dbReference type="Pfam" id="PF01734">
    <property type="entry name" value="Patatin"/>
    <property type="match status" value="1"/>
</dbReference>
<dbReference type="InterPro" id="IPR016035">
    <property type="entry name" value="Acyl_Trfase/lysoPLipase"/>
</dbReference>
<dbReference type="InterPro" id="IPR021771">
    <property type="entry name" value="Triacylglycerol_lipase_N"/>
</dbReference>
<evidence type="ECO:0000256" key="3">
    <source>
        <dbReference type="ARBA" id="ARBA00023098"/>
    </source>
</evidence>
<dbReference type="PROSITE" id="PS51635">
    <property type="entry name" value="PNPLA"/>
    <property type="match status" value="1"/>
</dbReference>
<dbReference type="GO" id="GO:0004806">
    <property type="term" value="F:triacylglycerol lipase activity"/>
    <property type="evidence" value="ECO:0007669"/>
    <property type="project" value="InterPro"/>
</dbReference>
<dbReference type="AlphaFoldDB" id="A0A2K9LNQ3"/>
<dbReference type="InterPro" id="IPR050301">
    <property type="entry name" value="NTE"/>
</dbReference>
<feature type="active site" description="Nucleophile" evidence="4">
    <location>
        <position position="210"/>
    </location>
</feature>
<gene>
    <name evidence="6" type="ORF">Kalk_12015</name>
</gene>
<dbReference type="InterPro" id="IPR002641">
    <property type="entry name" value="PNPLA_dom"/>
</dbReference>
<dbReference type="PANTHER" id="PTHR14226:SF10">
    <property type="entry name" value="TRIACYLGLYCEROL LIPASE 4-RELATED"/>
    <property type="match status" value="1"/>
</dbReference>
<feature type="short sequence motif" description="GXSXG" evidence="4">
    <location>
        <begin position="208"/>
        <end position="212"/>
    </location>
</feature>
<dbReference type="Pfam" id="PF11815">
    <property type="entry name" value="DUF3336"/>
    <property type="match status" value="1"/>
</dbReference>
<evidence type="ECO:0000256" key="2">
    <source>
        <dbReference type="ARBA" id="ARBA00022963"/>
    </source>
</evidence>
<dbReference type="SUPFAM" id="SSF52151">
    <property type="entry name" value="FabD/lysophospholipase-like"/>
    <property type="match status" value="1"/>
</dbReference>
<evidence type="ECO:0000313" key="7">
    <source>
        <dbReference type="Proteomes" id="UP000235116"/>
    </source>
</evidence>
<protein>
    <recommendedName>
        <fullName evidence="5">PNPLA domain-containing protein</fullName>
    </recommendedName>
</protein>
<keyword evidence="2 4" id="KW-0442">Lipid degradation</keyword>
<dbReference type="PANTHER" id="PTHR14226">
    <property type="entry name" value="NEUROPATHY TARGET ESTERASE/SWISS CHEESE D.MELANOGASTER"/>
    <property type="match status" value="1"/>
</dbReference>
<dbReference type="Proteomes" id="UP000235116">
    <property type="component" value="Chromosome"/>
</dbReference>
<dbReference type="Gene3D" id="3.40.1090.10">
    <property type="entry name" value="Cytosolic phospholipase A2 catalytic domain"/>
    <property type="match status" value="1"/>
</dbReference>
<sequence>MHVSHPHRCERGPHIQTEAVIMQSLTLPILSSSKSSLRQLEKRMASSHSYQHWLELAKEHDTRSGSTLWREETKSSLYDYNEINARHKKLKTLLNAGAHRELLYALNEGIHGNMGGMGRAVLYNRAKAGTKTLIDSYVITIAQAMDCIHNSPNNVISYPDKLDFFRRASHCYGRSALMLSGGAGLIYFHHGVVQELIDHDLLPNVISGASAGSIVSAMLGTKTHAELKAGYFTGKRYEETNNTRLMDVFMGRTTEQQARASRERTLDEVIAMDLTFQEAFEHTGRYINISISPAEKHQSSRLMNAITSPNVFIRSAVAASCSIPGLMPSERLYAKGFDGKARPYLASRRWVDGSVSGDLPAKRLMRLYGVNHFIVSLINPMVVPFIEDVKTTQTKGFRNALTEAFIRVLNEGLSTSEKFFDRRGDMGSRIAAQLAYLIRMLEQNYLGDINILLEKSDFKWRHTVFEFKDGEIENLINIGKRSTWPKIAMIKNAALISKTLDRILEELNQQNLSEQAKGKHHIYT</sequence>
<comment type="caution">
    <text evidence="4">Lacks conserved residue(s) required for the propagation of feature annotation.</text>
</comment>
<feature type="domain" description="PNPLA" evidence="5">
    <location>
        <begin position="177"/>
        <end position="365"/>
    </location>
</feature>
<keyword evidence="1 4" id="KW-0378">Hydrolase</keyword>
<evidence type="ECO:0000313" key="6">
    <source>
        <dbReference type="EMBL" id="AUM13105.1"/>
    </source>
</evidence>
<evidence type="ECO:0000259" key="5">
    <source>
        <dbReference type="PROSITE" id="PS51635"/>
    </source>
</evidence>
<reference evidence="7" key="1">
    <citation type="submission" date="2017-08" db="EMBL/GenBank/DDBJ databases">
        <title>Direct submision.</title>
        <authorList>
            <person name="Kim S.-J."/>
            <person name="Rhee S.-K."/>
        </authorList>
    </citation>
    <scope>NUCLEOTIDE SEQUENCE [LARGE SCALE GENOMIC DNA]</scope>
    <source>
        <strain evidence="7">GI5</strain>
    </source>
</reference>
<keyword evidence="7" id="KW-1185">Reference proteome</keyword>